<evidence type="ECO:0000313" key="3">
    <source>
        <dbReference type="EMBL" id="MFC5543821.1"/>
    </source>
</evidence>
<reference evidence="4" key="1">
    <citation type="journal article" date="2019" name="Int. J. Syst. Evol. Microbiol.">
        <title>The Global Catalogue of Microorganisms (GCM) 10K type strain sequencing project: providing services to taxonomists for standard genome sequencing and annotation.</title>
        <authorList>
            <consortium name="The Broad Institute Genomics Platform"/>
            <consortium name="The Broad Institute Genome Sequencing Center for Infectious Disease"/>
            <person name="Wu L."/>
            <person name="Ma J."/>
        </authorList>
    </citation>
    <scope>NUCLEOTIDE SEQUENCE [LARGE SCALE GENOMIC DNA]</scope>
    <source>
        <strain evidence="4">CGMCC 4.1799</strain>
    </source>
</reference>
<evidence type="ECO:0000313" key="4">
    <source>
        <dbReference type="Proteomes" id="UP001596055"/>
    </source>
</evidence>
<keyword evidence="2" id="KW-1133">Transmembrane helix</keyword>
<sequence>MSDWLIVITQASLIGLLMLLAFRMLMLTRSESATAPVARVTASPYSRPSAPYQRQARKTSTSRPSQLRQAELITQLHIVAGLQERDCRERGLYLPVAAEPVRRYAAAWLYGAANALCEPAERHSEALKQLVVQIAQRKAGVSERGALAAIHSLTEDVVHLACYRCGLEGAEHWGRHHFVPTPSSLFDAVTSNAFI</sequence>
<organism evidence="3 4">
    <name type="scientific">Marinobacter koreensis</name>
    <dbReference type="NCBI Taxonomy" id="335974"/>
    <lineage>
        <taxon>Bacteria</taxon>
        <taxon>Pseudomonadati</taxon>
        <taxon>Pseudomonadota</taxon>
        <taxon>Gammaproteobacteria</taxon>
        <taxon>Pseudomonadales</taxon>
        <taxon>Marinobacteraceae</taxon>
        <taxon>Marinobacter</taxon>
    </lineage>
</organism>
<keyword evidence="2" id="KW-0472">Membrane</keyword>
<keyword evidence="4" id="KW-1185">Reference proteome</keyword>
<dbReference type="EMBL" id="JBHSNL010000001">
    <property type="protein sequence ID" value="MFC5543821.1"/>
    <property type="molecule type" value="Genomic_DNA"/>
</dbReference>
<proteinExistence type="predicted"/>
<feature type="transmembrane region" description="Helical" evidence="2">
    <location>
        <begin position="6"/>
        <end position="25"/>
    </location>
</feature>
<keyword evidence="2" id="KW-0812">Transmembrane</keyword>
<accession>A0ABW0RG99</accession>
<evidence type="ECO:0000256" key="1">
    <source>
        <dbReference type="SAM" id="MobiDB-lite"/>
    </source>
</evidence>
<name>A0ABW0RG99_9GAMM</name>
<comment type="caution">
    <text evidence="3">The sequence shown here is derived from an EMBL/GenBank/DDBJ whole genome shotgun (WGS) entry which is preliminary data.</text>
</comment>
<gene>
    <name evidence="3" type="ORF">ACFPQA_02035</name>
</gene>
<protein>
    <submittedName>
        <fullName evidence="3">Uncharacterized protein</fullName>
    </submittedName>
</protein>
<dbReference type="RefSeq" id="WP_248157833.1">
    <property type="nucleotide sequence ID" value="NZ_JAKZAJ010000003.1"/>
</dbReference>
<feature type="region of interest" description="Disordered" evidence="1">
    <location>
        <begin position="38"/>
        <end position="65"/>
    </location>
</feature>
<evidence type="ECO:0000256" key="2">
    <source>
        <dbReference type="SAM" id="Phobius"/>
    </source>
</evidence>
<dbReference type="Proteomes" id="UP001596055">
    <property type="component" value="Unassembled WGS sequence"/>
</dbReference>